<organism evidence="1">
    <name type="scientific">Brassica cretica</name>
    <name type="common">Mustard</name>
    <dbReference type="NCBI Taxonomy" id="69181"/>
    <lineage>
        <taxon>Eukaryota</taxon>
        <taxon>Viridiplantae</taxon>
        <taxon>Streptophyta</taxon>
        <taxon>Embryophyta</taxon>
        <taxon>Tracheophyta</taxon>
        <taxon>Spermatophyta</taxon>
        <taxon>Magnoliopsida</taxon>
        <taxon>eudicotyledons</taxon>
        <taxon>Gunneridae</taxon>
        <taxon>Pentapetalae</taxon>
        <taxon>rosids</taxon>
        <taxon>malvids</taxon>
        <taxon>Brassicales</taxon>
        <taxon>Brassicaceae</taxon>
        <taxon>Brassiceae</taxon>
        <taxon>Brassica</taxon>
    </lineage>
</organism>
<protein>
    <submittedName>
        <fullName evidence="1">Uncharacterized protein</fullName>
    </submittedName>
</protein>
<comment type="caution">
    <text evidence="1">The sequence shown here is derived from an EMBL/GenBank/DDBJ whole genome shotgun (WGS) entry which is preliminary data.</text>
</comment>
<reference evidence="1" key="1">
    <citation type="submission" date="2019-12" db="EMBL/GenBank/DDBJ databases">
        <title>Genome sequencing and annotation of Brassica cretica.</title>
        <authorList>
            <person name="Studholme D.J."/>
            <person name="Sarris P.F."/>
        </authorList>
    </citation>
    <scope>NUCLEOTIDE SEQUENCE</scope>
    <source>
        <strain evidence="1">PFS-102/07</strain>
        <tissue evidence="1">Leaf</tissue>
    </source>
</reference>
<accession>A0A8S9FKR1</accession>
<evidence type="ECO:0000313" key="1">
    <source>
        <dbReference type="EMBL" id="KAF2533654.1"/>
    </source>
</evidence>
<dbReference type="AlphaFoldDB" id="A0A8S9FKR1"/>
<name>A0A8S9FKR1_BRACR</name>
<gene>
    <name evidence="1" type="ORF">F2Q70_00029508</name>
</gene>
<sequence>MSYRCSEGFNRYTATELRLEPGCYVATERDERSVATWRPNGTSAWSLRSDRALARARSLRRDRALARARLLRNDRARRSLGRYVATEFGRARSLRSDRAGRSLGRYVATERDERSVGT</sequence>
<proteinExistence type="predicted"/>
<dbReference type="EMBL" id="QGKY02002305">
    <property type="protein sequence ID" value="KAF2533654.1"/>
    <property type="molecule type" value="Genomic_DNA"/>
</dbReference>